<accession>A0A179V6D9</accession>
<evidence type="ECO:0000256" key="1">
    <source>
        <dbReference type="ARBA" id="ARBA00001966"/>
    </source>
</evidence>
<evidence type="ECO:0000256" key="7">
    <source>
        <dbReference type="ARBA" id="ARBA00023014"/>
    </source>
</evidence>
<evidence type="ECO:0000313" key="11">
    <source>
        <dbReference type="Proteomes" id="UP000186919"/>
    </source>
</evidence>
<dbReference type="PANTHER" id="PTHR42859">
    <property type="entry name" value="OXIDOREDUCTASE"/>
    <property type="match status" value="1"/>
</dbReference>
<keyword evidence="2 8" id="KW-0813">Transport</keyword>
<gene>
    <name evidence="10" type="ORF">AWB85_18005</name>
</gene>
<dbReference type="PROSITE" id="PS51379">
    <property type="entry name" value="4FE4S_FER_2"/>
    <property type="match status" value="2"/>
</dbReference>
<dbReference type="AlphaFoldDB" id="A0A179V6D9"/>
<dbReference type="PRINTS" id="PR00354">
    <property type="entry name" value="7FE8SFRDOXIN"/>
</dbReference>
<dbReference type="EMBL" id="LQYE01000032">
    <property type="protein sequence ID" value="OAT66591.1"/>
    <property type="molecule type" value="Genomic_DNA"/>
</dbReference>
<dbReference type="GO" id="GO:0051539">
    <property type="term" value="F:4 iron, 4 sulfur cluster binding"/>
    <property type="evidence" value="ECO:0007669"/>
    <property type="project" value="UniProtKB-UniRule"/>
</dbReference>
<dbReference type="Pfam" id="PF12838">
    <property type="entry name" value="Fer4_7"/>
    <property type="match status" value="1"/>
</dbReference>
<dbReference type="Gene3D" id="3.30.70.20">
    <property type="match status" value="1"/>
</dbReference>
<reference evidence="10 11" key="1">
    <citation type="submission" date="2016-01" db="EMBL/GenBank/DDBJ databases">
        <title>Mycobacterium immunogenum strain CD11_6 genome sequencing and assembly.</title>
        <authorList>
            <person name="Kaur G."/>
            <person name="Nair G.R."/>
            <person name="Mayilraj S."/>
        </authorList>
    </citation>
    <scope>NUCLEOTIDE SEQUENCE [LARGE SCALE GENOMIC DNA]</scope>
    <source>
        <strain evidence="10 11">CD11-6</strain>
    </source>
</reference>
<evidence type="ECO:0000256" key="3">
    <source>
        <dbReference type="ARBA" id="ARBA00022485"/>
    </source>
</evidence>
<keyword evidence="6 8" id="KW-0408">Iron</keyword>
<dbReference type="InterPro" id="IPR000813">
    <property type="entry name" value="7Fe_ferredoxin"/>
</dbReference>
<dbReference type="InterPro" id="IPR050294">
    <property type="entry name" value="RnfB_subfamily"/>
</dbReference>
<dbReference type="RefSeq" id="WP_064633660.1">
    <property type="nucleotide sequence ID" value="NZ_LQYE01000032.1"/>
</dbReference>
<keyword evidence="7 8" id="KW-0411">Iron-sulfur</keyword>
<dbReference type="GO" id="GO:0051538">
    <property type="term" value="F:3 iron, 4 sulfur cluster binding"/>
    <property type="evidence" value="ECO:0007669"/>
    <property type="project" value="UniProtKB-UniRule"/>
</dbReference>
<feature type="domain" description="4Fe-4S ferredoxin-type" evidence="9">
    <location>
        <begin position="39"/>
        <end position="68"/>
    </location>
</feature>
<evidence type="ECO:0000256" key="5">
    <source>
        <dbReference type="ARBA" id="ARBA00022982"/>
    </source>
</evidence>
<keyword evidence="4 8" id="KW-0479">Metal-binding</keyword>
<dbReference type="InterPro" id="IPR017896">
    <property type="entry name" value="4Fe4S_Fe-S-bd"/>
</dbReference>
<comment type="cofactor">
    <cofactor evidence="8">
        <name>[3Fe-4S] cluster</name>
        <dbReference type="ChEBI" id="CHEBI:21137"/>
    </cofactor>
    <text evidence="8">Binds 1 [3Fe-4S] cluster.</text>
</comment>
<keyword evidence="3 8" id="KW-0004">4Fe-4S</keyword>
<evidence type="ECO:0000256" key="8">
    <source>
        <dbReference type="RuleBase" id="RU365098"/>
    </source>
</evidence>
<dbReference type="GO" id="GO:0046872">
    <property type="term" value="F:metal ion binding"/>
    <property type="evidence" value="ECO:0007669"/>
    <property type="project" value="UniProtKB-UniRule"/>
</dbReference>
<comment type="cofactor">
    <cofactor evidence="1 8">
        <name>[4Fe-4S] cluster</name>
        <dbReference type="ChEBI" id="CHEBI:49883"/>
    </cofactor>
</comment>
<comment type="caution">
    <text evidence="10">The sequence shown here is derived from an EMBL/GenBank/DDBJ whole genome shotgun (WGS) entry which is preliminary data.</text>
</comment>
<protein>
    <recommendedName>
        <fullName evidence="8">Ferredoxin</fullName>
    </recommendedName>
</protein>
<dbReference type="PANTHER" id="PTHR42859:SF2">
    <property type="entry name" value="FERREDOXIN"/>
    <property type="match status" value="1"/>
</dbReference>
<dbReference type="Proteomes" id="UP000186919">
    <property type="component" value="Unassembled WGS sequence"/>
</dbReference>
<sequence>MPYVITQPCVRTKDASCVQVCPVDCIHPTPDEPGYAEAEQLYIDPESCIDCDACATVCPVDAPFPEDQVPGEWQGFIAMNANYYSQQSTGA</sequence>
<feature type="domain" description="4Fe-4S ferredoxin-type" evidence="9">
    <location>
        <begin position="1"/>
        <end position="31"/>
    </location>
</feature>
<comment type="function">
    <text evidence="8">Ferredoxins are iron-sulfur proteins that transfer electrons in a wide variety of metabolic reactions.</text>
</comment>
<evidence type="ECO:0000256" key="4">
    <source>
        <dbReference type="ARBA" id="ARBA00022723"/>
    </source>
</evidence>
<proteinExistence type="predicted"/>
<dbReference type="PROSITE" id="PS00198">
    <property type="entry name" value="4FE4S_FER_1"/>
    <property type="match status" value="1"/>
</dbReference>
<evidence type="ECO:0000256" key="6">
    <source>
        <dbReference type="ARBA" id="ARBA00023004"/>
    </source>
</evidence>
<name>A0A179V6D9_9MYCO</name>
<evidence type="ECO:0000256" key="2">
    <source>
        <dbReference type="ARBA" id="ARBA00022448"/>
    </source>
</evidence>
<dbReference type="GO" id="GO:0009055">
    <property type="term" value="F:electron transfer activity"/>
    <property type="evidence" value="ECO:0007669"/>
    <property type="project" value="UniProtKB-UniRule"/>
</dbReference>
<evidence type="ECO:0000313" key="10">
    <source>
        <dbReference type="EMBL" id="OAT66591.1"/>
    </source>
</evidence>
<dbReference type="SUPFAM" id="SSF54862">
    <property type="entry name" value="4Fe-4S ferredoxins"/>
    <property type="match status" value="1"/>
</dbReference>
<keyword evidence="8" id="KW-0003">3Fe-4S</keyword>
<keyword evidence="5 8" id="KW-0249">Electron transport</keyword>
<dbReference type="InterPro" id="IPR017900">
    <property type="entry name" value="4Fe4S_Fe_S_CS"/>
</dbReference>
<organism evidence="10 11">
    <name type="scientific">Mycobacteroides immunogenum</name>
    <dbReference type="NCBI Taxonomy" id="83262"/>
    <lineage>
        <taxon>Bacteria</taxon>
        <taxon>Bacillati</taxon>
        <taxon>Actinomycetota</taxon>
        <taxon>Actinomycetes</taxon>
        <taxon>Mycobacteriales</taxon>
        <taxon>Mycobacteriaceae</taxon>
        <taxon>Mycobacteroides</taxon>
    </lineage>
</organism>
<evidence type="ECO:0000259" key="9">
    <source>
        <dbReference type="PROSITE" id="PS51379"/>
    </source>
</evidence>